<reference evidence="1 2" key="1">
    <citation type="submission" date="2019-05" db="EMBL/GenBank/DDBJ databases">
        <title>Another draft genome of Portunus trituberculatus and its Hox gene families provides insights of decapod evolution.</title>
        <authorList>
            <person name="Jeong J.-H."/>
            <person name="Song I."/>
            <person name="Kim S."/>
            <person name="Choi T."/>
            <person name="Kim D."/>
            <person name="Ryu S."/>
            <person name="Kim W."/>
        </authorList>
    </citation>
    <scope>NUCLEOTIDE SEQUENCE [LARGE SCALE GENOMIC DNA]</scope>
    <source>
        <tissue evidence="1">Muscle</tissue>
    </source>
</reference>
<dbReference type="Proteomes" id="UP000324222">
    <property type="component" value="Unassembled WGS sequence"/>
</dbReference>
<keyword evidence="2" id="KW-1185">Reference proteome</keyword>
<comment type="caution">
    <text evidence="1">The sequence shown here is derived from an EMBL/GenBank/DDBJ whole genome shotgun (WGS) entry which is preliminary data.</text>
</comment>
<evidence type="ECO:0000313" key="2">
    <source>
        <dbReference type="Proteomes" id="UP000324222"/>
    </source>
</evidence>
<sequence>MLDVNPPPLPPPQQSQFFQSTFLSTPFRLSTWDFPSADTKTSRLHISSTGFTIAIDTGTKGNV</sequence>
<gene>
    <name evidence="1" type="ORF">E2C01_001840</name>
</gene>
<organism evidence="1 2">
    <name type="scientific">Portunus trituberculatus</name>
    <name type="common">Swimming crab</name>
    <name type="synonym">Neptunus trituberculatus</name>
    <dbReference type="NCBI Taxonomy" id="210409"/>
    <lineage>
        <taxon>Eukaryota</taxon>
        <taxon>Metazoa</taxon>
        <taxon>Ecdysozoa</taxon>
        <taxon>Arthropoda</taxon>
        <taxon>Crustacea</taxon>
        <taxon>Multicrustacea</taxon>
        <taxon>Malacostraca</taxon>
        <taxon>Eumalacostraca</taxon>
        <taxon>Eucarida</taxon>
        <taxon>Decapoda</taxon>
        <taxon>Pleocyemata</taxon>
        <taxon>Brachyura</taxon>
        <taxon>Eubrachyura</taxon>
        <taxon>Portunoidea</taxon>
        <taxon>Portunidae</taxon>
        <taxon>Portuninae</taxon>
        <taxon>Portunus</taxon>
    </lineage>
</organism>
<dbReference type="EMBL" id="VSRR010000060">
    <property type="protein sequence ID" value="MPC09237.1"/>
    <property type="molecule type" value="Genomic_DNA"/>
</dbReference>
<protein>
    <submittedName>
        <fullName evidence="1">Uncharacterized protein</fullName>
    </submittedName>
</protein>
<evidence type="ECO:0000313" key="1">
    <source>
        <dbReference type="EMBL" id="MPC09237.1"/>
    </source>
</evidence>
<name>A0A5B7CIA3_PORTR</name>
<dbReference type="AlphaFoldDB" id="A0A5B7CIA3"/>
<proteinExistence type="predicted"/>
<accession>A0A5B7CIA3</accession>